<reference evidence="10 11" key="1">
    <citation type="submission" date="2019-02" db="EMBL/GenBank/DDBJ databases">
        <title>Deep-cultivation of Planctomycetes and their phenomic and genomic characterization uncovers novel biology.</title>
        <authorList>
            <person name="Wiegand S."/>
            <person name="Jogler M."/>
            <person name="Boedeker C."/>
            <person name="Pinto D."/>
            <person name="Vollmers J."/>
            <person name="Rivas-Marin E."/>
            <person name="Kohn T."/>
            <person name="Peeters S.H."/>
            <person name="Heuer A."/>
            <person name="Rast P."/>
            <person name="Oberbeckmann S."/>
            <person name="Bunk B."/>
            <person name="Jeske O."/>
            <person name="Meyerdierks A."/>
            <person name="Storesund J.E."/>
            <person name="Kallscheuer N."/>
            <person name="Luecker S."/>
            <person name="Lage O.M."/>
            <person name="Pohl T."/>
            <person name="Merkel B.J."/>
            <person name="Hornburger P."/>
            <person name="Mueller R.-W."/>
            <person name="Bruemmer F."/>
            <person name="Labrenz M."/>
            <person name="Spormann A.M."/>
            <person name="Op den Camp H."/>
            <person name="Overmann J."/>
            <person name="Amann R."/>
            <person name="Jetten M.S.M."/>
            <person name="Mascher T."/>
            <person name="Medema M.H."/>
            <person name="Devos D.P."/>
            <person name="Kaster A.-K."/>
            <person name="Ovreas L."/>
            <person name="Rohde M."/>
            <person name="Galperin M.Y."/>
            <person name="Jogler C."/>
        </authorList>
    </citation>
    <scope>NUCLEOTIDE SEQUENCE [LARGE SCALE GENOMIC DNA]</scope>
    <source>
        <strain evidence="10 11">HG15A2</strain>
    </source>
</reference>
<evidence type="ECO:0000256" key="6">
    <source>
        <dbReference type="NCBIfam" id="TIGR01048"/>
    </source>
</evidence>
<keyword evidence="11" id="KW-1185">Reference proteome</keyword>
<keyword evidence="5" id="KW-0028">Amino-acid biosynthesis</keyword>
<comment type="catalytic activity">
    <reaction evidence="5 8">
        <text>meso-2,6-diaminopimelate + H(+) = L-lysine + CO2</text>
        <dbReference type="Rhea" id="RHEA:15101"/>
        <dbReference type="ChEBI" id="CHEBI:15378"/>
        <dbReference type="ChEBI" id="CHEBI:16526"/>
        <dbReference type="ChEBI" id="CHEBI:32551"/>
        <dbReference type="ChEBI" id="CHEBI:57791"/>
        <dbReference type="EC" id="4.1.1.20"/>
    </reaction>
</comment>
<dbReference type="EC" id="4.1.1.20" evidence="5 6"/>
<dbReference type="Gene3D" id="3.20.20.10">
    <property type="entry name" value="Alanine racemase"/>
    <property type="match status" value="1"/>
</dbReference>
<protein>
    <recommendedName>
        <fullName evidence="5 6">Diaminopimelate decarboxylase</fullName>
        <shortName evidence="5">DAP decarboxylase</shortName>
        <shortName evidence="5">DAPDC</shortName>
        <ecNumber evidence="5 6">4.1.1.20</ecNumber>
    </recommendedName>
</protein>
<feature type="binding site" evidence="5">
    <location>
        <position position="314"/>
    </location>
    <ligand>
        <name>substrate</name>
    </ligand>
</feature>
<dbReference type="RefSeq" id="WP_145061694.1">
    <property type="nucleotide sequence ID" value="NZ_CP036263.1"/>
</dbReference>
<dbReference type="InterPro" id="IPR000183">
    <property type="entry name" value="Orn/DAP/Arg_de-COase"/>
</dbReference>
<feature type="binding site" evidence="5">
    <location>
        <position position="275"/>
    </location>
    <ligand>
        <name>substrate</name>
    </ligand>
</feature>
<dbReference type="EMBL" id="CP036263">
    <property type="protein sequence ID" value="QDT00290.1"/>
    <property type="molecule type" value="Genomic_DNA"/>
</dbReference>
<dbReference type="InterPro" id="IPR029066">
    <property type="entry name" value="PLP-binding_barrel"/>
</dbReference>
<evidence type="ECO:0000313" key="10">
    <source>
        <dbReference type="EMBL" id="QDT00290.1"/>
    </source>
</evidence>
<dbReference type="SUPFAM" id="SSF51419">
    <property type="entry name" value="PLP-binding barrel"/>
    <property type="match status" value="1"/>
</dbReference>
<accession>A0A517MZI1</accession>
<dbReference type="PRINTS" id="PR01181">
    <property type="entry name" value="DAPDCRBXLASE"/>
</dbReference>
<feature type="active site" description="Proton donor" evidence="7">
    <location>
        <position position="341"/>
    </location>
</feature>
<evidence type="ECO:0000256" key="5">
    <source>
        <dbReference type="HAMAP-Rule" id="MF_02120"/>
    </source>
</evidence>
<evidence type="ECO:0000256" key="7">
    <source>
        <dbReference type="PIRSR" id="PIRSR600183-50"/>
    </source>
</evidence>
<dbReference type="GO" id="GO:0008836">
    <property type="term" value="F:diaminopimelate decarboxylase activity"/>
    <property type="evidence" value="ECO:0007669"/>
    <property type="project" value="UniProtKB-UniRule"/>
</dbReference>
<proteinExistence type="inferred from homology"/>
<comment type="cofactor">
    <cofactor evidence="1 5 7 8">
        <name>pyridoxal 5'-phosphate</name>
        <dbReference type="ChEBI" id="CHEBI:597326"/>
    </cofactor>
</comment>
<evidence type="ECO:0000256" key="2">
    <source>
        <dbReference type="ARBA" id="ARBA00022793"/>
    </source>
</evidence>
<evidence type="ECO:0000256" key="4">
    <source>
        <dbReference type="ARBA" id="ARBA00023239"/>
    </source>
</evidence>
<dbReference type="InterPro" id="IPR022644">
    <property type="entry name" value="De-COase2_N"/>
</dbReference>
<dbReference type="KEGG" id="amob:HG15A2_36260"/>
<comment type="subunit">
    <text evidence="5">Homodimer.</text>
</comment>
<dbReference type="PRINTS" id="PR01179">
    <property type="entry name" value="ODADCRBXLASE"/>
</dbReference>
<sequence length="429" mass="47126">MPEPVPVFTDSQIQQLAAEFPTPFHVYHADRIRQRVSDLLAAFSWNEGFKQFFAVKATPNPHIVKLLHEAGCGADCSSPAELVICERLGITGEEVMFTSNNTTPEEFQQAADLGAVINLDDASLIDQLHSEVGMPELISFRYNPGAEREGNVIIGNPKEAKFGLTREQMPGCYQKCKELGATRFGLHTMVVSNELEHESFMETARMLFELAVEIKEKTGIAIESINLGGGIGIPYRPEQQPLDLQRLGSGVQELYEQILTPAGLTPLKICMENGRSMTGPYGALITRVINKKHTHKRYVGVDACMSNLMRPGMYGAYHHITAVGKEAAPLAGEVDVVGSLCENNDKFAIDRELPEVEPGDLLVIHDAGAHGHSMGFQYNGRLRSAEIMLESDGSARQIRRAETLDDYFSTVEFPESSSSAASTESLVKQ</sequence>
<dbReference type="UniPathway" id="UPA00034">
    <property type="reaction ID" value="UER00027"/>
</dbReference>
<keyword evidence="2 5" id="KW-0210">Decarboxylase</keyword>
<feature type="binding site" evidence="5">
    <location>
        <begin position="272"/>
        <end position="275"/>
    </location>
    <ligand>
        <name>pyridoxal 5'-phosphate</name>
        <dbReference type="ChEBI" id="CHEBI:597326"/>
    </ligand>
</feature>
<feature type="binding site" evidence="5">
    <location>
        <position position="310"/>
    </location>
    <ligand>
        <name>substrate</name>
    </ligand>
</feature>
<evidence type="ECO:0000313" key="11">
    <source>
        <dbReference type="Proteomes" id="UP000319852"/>
    </source>
</evidence>
<dbReference type="Proteomes" id="UP000319852">
    <property type="component" value="Chromosome"/>
</dbReference>
<dbReference type="PANTHER" id="PTHR43727:SF2">
    <property type="entry name" value="GROUP IV DECARBOXYLASE"/>
    <property type="match status" value="1"/>
</dbReference>
<comment type="pathway">
    <text evidence="5 8">Amino-acid biosynthesis; L-lysine biosynthesis via DAP pathway; L-lysine from DL-2,6-diaminopimelate: step 1/1.</text>
</comment>
<dbReference type="SUPFAM" id="SSF50621">
    <property type="entry name" value="Alanine racemase C-terminal domain-like"/>
    <property type="match status" value="1"/>
</dbReference>
<dbReference type="Gene3D" id="2.40.37.10">
    <property type="entry name" value="Lyase, Ornithine Decarboxylase, Chain A, domain 1"/>
    <property type="match status" value="1"/>
</dbReference>
<dbReference type="PANTHER" id="PTHR43727">
    <property type="entry name" value="DIAMINOPIMELATE DECARBOXYLASE"/>
    <property type="match status" value="1"/>
</dbReference>
<dbReference type="NCBIfam" id="TIGR01048">
    <property type="entry name" value="lysA"/>
    <property type="match status" value="1"/>
</dbReference>
<dbReference type="GO" id="GO:0009089">
    <property type="term" value="P:lysine biosynthetic process via diaminopimelate"/>
    <property type="evidence" value="ECO:0007669"/>
    <property type="project" value="UniProtKB-UniRule"/>
</dbReference>
<feature type="modified residue" description="N6-(pyridoxal phosphate)lysine" evidence="5 7">
    <location>
        <position position="56"/>
    </location>
</feature>
<comment type="caution">
    <text evidence="5">Lacks conserved residue(s) required for the propagation of feature annotation.</text>
</comment>
<dbReference type="AlphaFoldDB" id="A0A517MZI1"/>
<dbReference type="HAMAP" id="MF_02120">
    <property type="entry name" value="LysA"/>
    <property type="match status" value="1"/>
</dbReference>
<evidence type="ECO:0000256" key="8">
    <source>
        <dbReference type="RuleBase" id="RU003738"/>
    </source>
</evidence>
<keyword evidence="5 8" id="KW-0457">Lysine biosynthesis</keyword>
<dbReference type="FunFam" id="3.20.20.10:FF:000003">
    <property type="entry name" value="Diaminopimelate decarboxylase"/>
    <property type="match status" value="1"/>
</dbReference>
<keyword evidence="3 5" id="KW-0663">Pyridoxal phosphate</keyword>
<dbReference type="OrthoDB" id="9802241at2"/>
<evidence type="ECO:0000256" key="3">
    <source>
        <dbReference type="ARBA" id="ARBA00022898"/>
    </source>
</evidence>
<evidence type="ECO:0000259" key="9">
    <source>
        <dbReference type="Pfam" id="PF02784"/>
    </source>
</evidence>
<dbReference type="InterPro" id="IPR009006">
    <property type="entry name" value="Ala_racemase/Decarboxylase_C"/>
</dbReference>
<feature type="binding site" evidence="5">
    <location>
        <position position="230"/>
    </location>
    <ligand>
        <name>pyridoxal 5'-phosphate</name>
        <dbReference type="ChEBI" id="CHEBI:597326"/>
    </ligand>
</feature>
<keyword evidence="4 5" id="KW-0456">Lyase</keyword>
<dbReference type="GO" id="GO:0030170">
    <property type="term" value="F:pyridoxal phosphate binding"/>
    <property type="evidence" value="ECO:0007669"/>
    <property type="project" value="UniProtKB-UniRule"/>
</dbReference>
<organism evidence="10 11">
    <name type="scientific">Adhaeretor mobilis</name>
    <dbReference type="NCBI Taxonomy" id="1930276"/>
    <lineage>
        <taxon>Bacteria</taxon>
        <taxon>Pseudomonadati</taxon>
        <taxon>Planctomycetota</taxon>
        <taxon>Planctomycetia</taxon>
        <taxon>Pirellulales</taxon>
        <taxon>Lacipirellulaceae</taxon>
        <taxon>Adhaeretor</taxon>
    </lineage>
</organism>
<dbReference type="PROSITE" id="PS00879">
    <property type="entry name" value="ODR_DC_2_2"/>
    <property type="match status" value="1"/>
</dbReference>
<comment type="similarity">
    <text evidence="5">Belongs to the Orn/Lys/Arg decarboxylase class-II family. LysA subfamily.</text>
</comment>
<feature type="domain" description="Orn/DAP/Arg decarboxylase 2 N-terminal" evidence="9">
    <location>
        <begin position="31"/>
        <end position="278"/>
    </location>
</feature>
<dbReference type="CDD" id="cd06828">
    <property type="entry name" value="PLPDE_III_DapDC"/>
    <property type="match status" value="1"/>
</dbReference>
<comment type="function">
    <text evidence="5">Specifically catalyzes the decarboxylation of meso-diaminopimelate (meso-DAP) to L-lysine.</text>
</comment>
<evidence type="ECO:0000256" key="1">
    <source>
        <dbReference type="ARBA" id="ARBA00001933"/>
    </source>
</evidence>
<feature type="binding site" evidence="5">
    <location>
        <position position="342"/>
    </location>
    <ligand>
        <name>substrate</name>
    </ligand>
</feature>
<dbReference type="Pfam" id="PF02784">
    <property type="entry name" value="Orn_Arg_deC_N"/>
    <property type="match status" value="1"/>
</dbReference>
<name>A0A517MZI1_9BACT</name>
<dbReference type="InterPro" id="IPR022657">
    <property type="entry name" value="De-COase2_CS"/>
</dbReference>
<gene>
    <name evidence="10" type="primary">lysA_2</name>
    <name evidence="5" type="synonym">lysA</name>
    <name evidence="10" type="ORF">HG15A2_36260</name>
</gene>
<dbReference type="InterPro" id="IPR002986">
    <property type="entry name" value="DAP_deCOOHase_LysA"/>
</dbReference>